<sequence>MLMENPKKLSTNFSDFMLGVDTVLRAMSKSSTIENHRTFYEWLRNDISPFLPHQTMLAVWGDFRTNSLNYDLTSSIGGIKTHMLYEVSGFDSIMVRLLKAAARSQKKWILIKDFKSLSEKSGLNFDSSVYGVMMENTKAMLIYAMRDARSGHDCLYVFFTMNDKFYYNPVILDLIMPHIDSALRTIKLLDKKEIIERSTPIQPRFLSDREREILDWVSQGKSNDEIGMILGISHNTVKNHLKRIFGKMGVTSRSQAVSVYIQTVNAYSLS</sequence>
<name>A0A9E5MPY1_9GAMM</name>
<dbReference type="SUPFAM" id="SSF46894">
    <property type="entry name" value="C-terminal effector domain of the bipartite response regulators"/>
    <property type="match status" value="1"/>
</dbReference>
<dbReference type="CDD" id="cd06170">
    <property type="entry name" value="LuxR_C_like"/>
    <property type="match status" value="1"/>
</dbReference>
<gene>
    <name evidence="5" type="ORF">G8770_22145</name>
</gene>
<keyword evidence="3" id="KW-0804">Transcription</keyword>
<organism evidence="5 6">
    <name type="scientific">Pseudomaricurvus hydrocarbonicus</name>
    <dbReference type="NCBI Taxonomy" id="1470433"/>
    <lineage>
        <taxon>Bacteria</taxon>
        <taxon>Pseudomonadati</taxon>
        <taxon>Pseudomonadota</taxon>
        <taxon>Gammaproteobacteria</taxon>
        <taxon>Cellvibrionales</taxon>
        <taxon>Cellvibrionaceae</taxon>
        <taxon>Pseudomaricurvus</taxon>
    </lineage>
</organism>
<dbReference type="Pfam" id="PF00196">
    <property type="entry name" value="GerE"/>
    <property type="match status" value="1"/>
</dbReference>
<dbReference type="EMBL" id="JAAONZ010000027">
    <property type="protein sequence ID" value="NHO68261.1"/>
    <property type="molecule type" value="Genomic_DNA"/>
</dbReference>
<dbReference type="GO" id="GO:0003677">
    <property type="term" value="F:DNA binding"/>
    <property type="evidence" value="ECO:0007669"/>
    <property type="project" value="UniProtKB-KW"/>
</dbReference>
<keyword evidence="6" id="KW-1185">Reference proteome</keyword>
<dbReference type="InterPro" id="IPR000792">
    <property type="entry name" value="Tscrpt_reg_LuxR_C"/>
</dbReference>
<dbReference type="Gene3D" id="1.10.10.10">
    <property type="entry name" value="Winged helix-like DNA-binding domain superfamily/Winged helix DNA-binding domain"/>
    <property type="match status" value="1"/>
</dbReference>
<evidence type="ECO:0000256" key="1">
    <source>
        <dbReference type="ARBA" id="ARBA00023015"/>
    </source>
</evidence>
<dbReference type="SMART" id="SM00421">
    <property type="entry name" value="HTH_LUXR"/>
    <property type="match status" value="1"/>
</dbReference>
<comment type="caution">
    <text evidence="5">The sequence shown here is derived from an EMBL/GenBank/DDBJ whole genome shotgun (WGS) entry which is preliminary data.</text>
</comment>
<dbReference type="Proteomes" id="UP000787472">
    <property type="component" value="Unassembled WGS sequence"/>
</dbReference>
<keyword evidence="1" id="KW-0805">Transcription regulation</keyword>
<dbReference type="PROSITE" id="PS00622">
    <property type="entry name" value="HTH_LUXR_1"/>
    <property type="match status" value="1"/>
</dbReference>
<dbReference type="PRINTS" id="PR00038">
    <property type="entry name" value="HTHLUXR"/>
</dbReference>
<accession>A0A9E5MPY1</accession>
<dbReference type="PROSITE" id="PS50043">
    <property type="entry name" value="HTH_LUXR_2"/>
    <property type="match status" value="1"/>
</dbReference>
<dbReference type="GO" id="GO:0006355">
    <property type="term" value="P:regulation of DNA-templated transcription"/>
    <property type="evidence" value="ECO:0007669"/>
    <property type="project" value="InterPro"/>
</dbReference>
<evidence type="ECO:0000256" key="2">
    <source>
        <dbReference type="ARBA" id="ARBA00023125"/>
    </source>
</evidence>
<evidence type="ECO:0000313" key="6">
    <source>
        <dbReference type="Proteomes" id="UP000787472"/>
    </source>
</evidence>
<protein>
    <submittedName>
        <fullName evidence="5">Helix-turn-helix domain-containing protein</fullName>
    </submittedName>
</protein>
<evidence type="ECO:0000259" key="4">
    <source>
        <dbReference type="PROSITE" id="PS50043"/>
    </source>
</evidence>
<reference evidence="5" key="1">
    <citation type="submission" date="2020-03" db="EMBL/GenBank/DDBJ databases">
        <authorList>
            <person name="Guo F."/>
        </authorList>
    </citation>
    <scope>NUCLEOTIDE SEQUENCE</scope>
    <source>
        <strain evidence="5">JCM 30134</strain>
    </source>
</reference>
<dbReference type="PANTHER" id="PTHR44688:SF16">
    <property type="entry name" value="DNA-BINDING TRANSCRIPTIONAL ACTIVATOR DEVR_DOSR"/>
    <property type="match status" value="1"/>
</dbReference>
<evidence type="ECO:0000256" key="3">
    <source>
        <dbReference type="ARBA" id="ARBA00023163"/>
    </source>
</evidence>
<feature type="domain" description="HTH luxR-type" evidence="4">
    <location>
        <begin position="199"/>
        <end position="264"/>
    </location>
</feature>
<keyword evidence="2" id="KW-0238">DNA-binding</keyword>
<dbReference type="PANTHER" id="PTHR44688">
    <property type="entry name" value="DNA-BINDING TRANSCRIPTIONAL ACTIVATOR DEVR_DOSR"/>
    <property type="match status" value="1"/>
</dbReference>
<dbReference type="InterPro" id="IPR036388">
    <property type="entry name" value="WH-like_DNA-bd_sf"/>
</dbReference>
<dbReference type="RefSeq" id="WP_167192100.1">
    <property type="nucleotide sequence ID" value="NZ_JAAONZ010000027.1"/>
</dbReference>
<dbReference type="InterPro" id="IPR016032">
    <property type="entry name" value="Sig_transdc_resp-reg_C-effctor"/>
</dbReference>
<evidence type="ECO:0000313" key="5">
    <source>
        <dbReference type="EMBL" id="NHO68261.1"/>
    </source>
</evidence>
<dbReference type="AlphaFoldDB" id="A0A9E5MPY1"/>
<proteinExistence type="predicted"/>